<dbReference type="Proteomes" id="UP000092321">
    <property type="component" value="Unassembled WGS sequence"/>
</dbReference>
<keyword evidence="6" id="KW-0067">ATP-binding</keyword>
<feature type="compositionally biased region" description="Low complexity" evidence="8">
    <location>
        <begin position="368"/>
        <end position="393"/>
    </location>
</feature>
<evidence type="ECO:0000313" key="12">
    <source>
        <dbReference type="Proteomes" id="UP000092321"/>
    </source>
</evidence>
<gene>
    <name evidence="11" type="ORF">HANVADRAFT_52384</name>
</gene>
<dbReference type="CDD" id="cd18795">
    <property type="entry name" value="SF2_C_Ski2"/>
    <property type="match status" value="1"/>
</dbReference>
<comment type="subcellular location">
    <subcellularLocation>
        <location evidence="1">Nucleus</location>
    </subcellularLocation>
</comment>
<comment type="similarity">
    <text evidence="2">Belongs to the helicase family. SKI2 subfamily.</text>
</comment>
<dbReference type="PROSITE" id="PS51194">
    <property type="entry name" value="HELICASE_CTER"/>
    <property type="match status" value="1"/>
</dbReference>
<dbReference type="FunFam" id="3.40.50.300:FF:000083">
    <property type="entry name" value="ATP-dependent RNA helicase DOB1"/>
    <property type="match status" value="1"/>
</dbReference>
<dbReference type="InterPro" id="IPR014001">
    <property type="entry name" value="Helicase_ATP-bd"/>
</dbReference>
<organism evidence="11 12">
    <name type="scientific">Hanseniaspora valbyensis NRRL Y-1626</name>
    <dbReference type="NCBI Taxonomy" id="766949"/>
    <lineage>
        <taxon>Eukaryota</taxon>
        <taxon>Fungi</taxon>
        <taxon>Dikarya</taxon>
        <taxon>Ascomycota</taxon>
        <taxon>Saccharomycotina</taxon>
        <taxon>Saccharomycetes</taxon>
        <taxon>Saccharomycodales</taxon>
        <taxon>Saccharomycodaceae</taxon>
        <taxon>Hanseniaspora</taxon>
    </lineage>
</organism>
<feature type="region of interest" description="Disordered" evidence="8">
    <location>
        <begin position="368"/>
        <end position="396"/>
    </location>
</feature>
<dbReference type="SUPFAM" id="SSF52540">
    <property type="entry name" value="P-loop containing nucleoside triphosphate hydrolases"/>
    <property type="match status" value="1"/>
</dbReference>
<feature type="compositionally biased region" description="Acidic residues" evidence="8">
    <location>
        <begin position="17"/>
        <end position="44"/>
    </location>
</feature>
<dbReference type="InterPro" id="IPR001650">
    <property type="entry name" value="Helicase_C-like"/>
</dbReference>
<name>A0A1B7TF64_9ASCO</name>
<dbReference type="GO" id="GO:0006401">
    <property type="term" value="P:RNA catabolic process"/>
    <property type="evidence" value="ECO:0007669"/>
    <property type="project" value="InterPro"/>
</dbReference>
<keyword evidence="3" id="KW-0547">Nucleotide-binding</keyword>
<dbReference type="PANTHER" id="PTHR12131">
    <property type="entry name" value="ATP-DEPENDENT RNA AND DNA HELICASE"/>
    <property type="match status" value="1"/>
</dbReference>
<dbReference type="Gene3D" id="1.10.3380.30">
    <property type="match status" value="1"/>
</dbReference>
<evidence type="ECO:0000256" key="8">
    <source>
        <dbReference type="SAM" id="MobiDB-lite"/>
    </source>
</evidence>
<dbReference type="GO" id="GO:0003723">
    <property type="term" value="F:RNA binding"/>
    <property type="evidence" value="ECO:0007669"/>
    <property type="project" value="InterPro"/>
</dbReference>
<dbReference type="AlphaFoldDB" id="A0A1B7TF64"/>
<dbReference type="InterPro" id="IPR050699">
    <property type="entry name" value="RNA-DNA_Helicase"/>
</dbReference>
<dbReference type="GO" id="GO:0005634">
    <property type="term" value="C:nucleus"/>
    <property type="evidence" value="ECO:0007669"/>
    <property type="project" value="UniProtKB-SubCell"/>
</dbReference>
<feature type="region of interest" description="Disordered" evidence="8">
    <location>
        <begin position="1"/>
        <end position="52"/>
    </location>
</feature>
<dbReference type="FunFam" id="3.40.50.300:FF:000141">
    <property type="entry name" value="ATP-dependent RNA helicase DOB1"/>
    <property type="match status" value="1"/>
</dbReference>
<proteinExistence type="inferred from homology"/>
<dbReference type="SMART" id="SM01142">
    <property type="entry name" value="DSHCT"/>
    <property type="match status" value="1"/>
</dbReference>
<dbReference type="PIRSF" id="PIRSF005198">
    <property type="entry name" value="Antiviral_helicase_SKI2"/>
    <property type="match status" value="1"/>
</dbReference>
<evidence type="ECO:0000256" key="6">
    <source>
        <dbReference type="ARBA" id="ARBA00022840"/>
    </source>
</evidence>
<keyword evidence="5 11" id="KW-0347">Helicase</keyword>
<dbReference type="Gene3D" id="2.40.30.300">
    <property type="match status" value="1"/>
</dbReference>
<dbReference type="Pfam" id="PF08148">
    <property type="entry name" value="DSHCT"/>
    <property type="match status" value="1"/>
</dbReference>
<evidence type="ECO:0000256" key="2">
    <source>
        <dbReference type="ARBA" id="ARBA00010140"/>
    </source>
</evidence>
<dbReference type="Gene3D" id="3.40.50.300">
    <property type="entry name" value="P-loop containing nucleotide triphosphate hydrolases"/>
    <property type="match status" value="2"/>
</dbReference>
<dbReference type="InterPro" id="IPR016438">
    <property type="entry name" value="SKI2-like"/>
</dbReference>
<keyword evidence="4" id="KW-0378">Hydrolase</keyword>
<dbReference type="SMART" id="SM00487">
    <property type="entry name" value="DEXDc"/>
    <property type="match status" value="1"/>
</dbReference>
<evidence type="ECO:0000259" key="9">
    <source>
        <dbReference type="PROSITE" id="PS51192"/>
    </source>
</evidence>
<feature type="compositionally biased region" description="Basic and acidic residues" evidence="8">
    <location>
        <begin position="1"/>
        <end position="12"/>
    </location>
</feature>
<dbReference type="GO" id="GO:0016787">
    <property type="term" value="F:hydrolase activity"/>
    <property type="evidence" value="ECO:0007669"/>
    <property type="project" value="UniProtKB-KW"/>
</dbReference>
<dbReference type="InterPro" id="IPR027417">
    <property type="entry name" value="P-loop_NTPase"/>
</dbReference>
<feature type="domain" description="Helicase C-terminal" evidence="10">
    <location>
        <begin position="403"/>
        <end position="607"/>
    </location>
</feature>
<dbReference type="InterPro" id="IPR025696">
    <property type="entry name" value="Beta-barrel_MTR4"/>
</dbReference>
<sequence length="1084" mass="123444">MADLKEHNKENDTNNNEIDDLINDVELSDNDFDDFEDSEEEEKDNDNKKRKLNESDEDIDTKIKNVNKLINFNQKQAIVKDGFETEQSKQYNISNGLLPENAVVKTGEAATNGGDDIVEEGKVQIKHQVRHQVAIPPNYNYIPIAEHVRVKEARTYPFTLDPFQDTSISCIDRNESVLVSAHTSAGKTVVAEYAIAQTLRDKQRVIYTSPIKALSNQKYRELLKEFGDVGLMTGDITINPDASCIVMTTEILRSMLYRGSEMMREVKWVVFDEVHYMRDKERGVIWEETIILLPDNCRYVFLSATIPNAKEFAEWICMIHNTPCHIVYTDYRPTPLQHYLFPVGGDGIHLVVDEKSNFREENFQKAMKGIGSQGDDSSSSNSSGKNGKTFKGGAAKGNDSKADIYKIIKMIWTKKYNPVIVFSFSKRDCESLAMKMTNLDFNSEEEKESISQIFNNAIEILPENDRKLPQITQLLPLLRRGIGIHHSGLLPILKEVIEILFQEGFLKVLFATETFSIGLNMPAKTVVFTGVRKWDGKSIRWVSGGEYIQMSGRAGRRGLDDRGIVIMMIDEKMEPQVAKGMVKGQSDRLDSAFHLGYNMILNLLRVEGVSPEYMLEHSFFQFQNSESLPKMNKQLADTEEDLKLNHVIENESEVADFYKLNQQLKQLKEQQKLIISHPANSSKFLNKGRLIKVVIKGKDYGWGVVDNFQKRPVSRYSSKDYTDHEAFIVSVLLNTVYIDSPTNLIKPLNPDFPQEVRPAQAGEQSIEGCILPIDLYSIDEISKVKIKMPDHLKNKQQILLVSKSLTEVQKRLSNNIPIMNPITGMKITDDEFKNLASKVEFLNKEIENNDFQKSLLKEEIYAKYLIKMKLKEDIKLLKNKILDTISIIQLDDLKKRKRVLRRLGFCNEDDIVELKGRVACSISSGDELLITELMFNGIFNDLQPTQVAALLSCLAFQERTKDEPKLGPELSEPLAKLKSTATAIAKIMKESGLDIVEKDYVESFRPNLMEVVYEWCKGAEFSHICHLTEVYEGSLIRGFKRLEELIRQLVDACAIIGNDKLKDKFSEAMKLIHRDIVAAGSLYL</sequence>
<dbReference type="Pfam" id="PF21408">
    <property type="entry name" value="MTR4-like_stalk"/>
    <property type="match status" value="1"/>
</dbReference>
<dbReference type="InterPro" id="IPR012961">
    <property type="entry name" value="Ski2/MTR4_C"/>
</dbReference>
<dbReference type="OrthoDB" id="64767at2759"/>
<dbReference type="InterPro" id="IPR011545">
    <property type="entry name" value="DEAD/DEAH_box_helicase_dom"/>
</dbReference>
<dbReference type="Pfam" id="PF00271">
    <property type="entry name" value="Helicase_C"/>
    <property type="match status" value="1"/>
</dbReference>
<accession>A0A1B7TF64</accession>
<feature type="domain" description="Helicase ATP-binding" evidence="9">
    <location>
        <begin position="168"/>
        <end position="324"/>
    </location>
</feature>
<comment type="caution">
    <text evidence="11">The sequence shown here is derived from an EMBL/GenBank/DDBJ whole genome shotgun (WGS) entry which is preliminary data.</text>
</comment>
<dbReference type="GO" id="GO:0005524">
    <property type="term" value="F:ATP binding"/>
    <property type="evidence" value="ECO:0007669"/>
    <property type="project" value="UniProtKB-KW"/>
</dbReference>
<dbReference type="GO" id="GO:0000460">
    <property type="term" value="P:maturation of 5.8S rRNA"/>
    <property type="evidence" value="ECO:0007669"/>
    <property type="project" value="TreeGrafter"/>
</dbReference>
<protein>
    <submittedName>
        <fullName evidence="11">Antiviral helicase</fullName>
    </submittedName>
</protein>
<keyword evidence="12" id="KW-1185">Reference proteome</keyword>
<evidence type="ECO:0000256" key="4">
    <source>
        <dbReference type="ARBA" id="ARBA00022801"/>
    </source>
</evidence>
<dbReference type="Pfam" id="PF00270">
    <property type="entry name" value="DEAD"/>
    <property type="match status" value="1"/>
</dbReference>
<dbReference type="PANTHER" id="PTHR12131:SF7">
    <property type="entry name" value="EXOSOME RNA HELICASE MTR4"/>
    <property type="match status" value="1"/>
</dbReference>
<reference evidence="12" key="1">
    <citation type="journal article" date="2016" name="Proc. Natl. Acad. Sci. U.S.A.">
        <title>Comparative genomics of biotechnologically important yeasts.</title>
        <authorList>
            <person name="Riley R."/>
            <person name="Haridas S."/>
            <person name="Wolfe K.H."/>
            <person name="Lopes M.R."/>
            <person name="Hittinger C.T."/>
            <person name="Goeker M."/>
            <person name="Salamov A.A."/>
            <person name="Wisecaver J.H."/>
            <person name="Long T.M."/>
            <person name="Calvey C.H."/>
            <person name="Aerts A.L."/>
            <person name="Barry K.W."/>
            <person name="Choi C."/>
            <person name="Clum A."/>
            <person name="Coughlan A.Y."/>
            <person name="Deshpande S."/>
            <person name="Douglass A.P."/>
            <person name="Hanson S.J."/>
            <person name="Klenk H.-P."/>
            <person name="LaButti K.M."/>
            <person name="Lapidus A."/>
            <person name="Lindquist E.A."/>
            <person name="Lipzen A.M."/>
            <person name="Meier-Kolthoff J.P."/>
            <person name="Ohm R.A."/>
            <person name="Otillar R.P."/>
            <person name="Pangilinan J.L."/>
            <person name="Peng Y."/>
            <person name="Rokas A."/>
            <person name="Rosa C.A."/>
            <person name="Scheuner C."/>
            <person name="Sibirny A.A."/>
            <person name="Slot J.C."/>
            <person name="Stielow J.B."/>
            <person name="Sun H."/>
            <person name="Kurtzman C.P."/>
            <person name="Blackwell M."/>
            <person name="Grigoriev I.V."/>
            <person name="Jeffries T.W."/>
        </authorList>
    </citation>
    <scope>NUCLEOTIDE SEQUENCE [LARGE SCALE GENOMIC DNA]</scope>
    <source>
        <strain evidence="12">NRRL Y-1626</strain>
    </source>
</reference>
<evidence type="ECO:0000256" key="5">
    <source>
        <dbReference type="ARBA" id="ARBA00022806"/>
    </source>
</evidence>
<keyword evidence="7" id="KW-0539">Nucleus</keyword>
<dbReference type="FunFam" id="1.10.3380.30:FF:000003">
    <property type="entry name" value="ATP dependent RNA helicase (Dob1)"/>
    <property type="match status" value="1"/>
</dbReference>
<evidence type="ECO:0000256" key="3">
    <source>
        <dbReference type="ARBA" id="ARBA00022741"/>
    </source>
</evidence>
<dbReference type="EMBL" id="LXPE01000009">
    <property type="protein sequence ID" value="OBA27364.1"/>
    <property type="molecule type" value="Genomic_DNA"/>
</dbReference>
<dbReference type="Pfam" id="PF13234">
    <property type="entry name" value="MTR4_beta-barrel"/>
    <property type="match status" value="1"/>
</dbReference>
<dbReference type="CDD" id="cd18024">
    <property type="entry name" value="DEXHc_Mtr4-like"/>
    <property type="match status" value="1"/>
</dbReference>
<dbReference type="GO" id="GO:0003724">
    <property type="term" value="F:RNA helicase activity"/>
    <property type="evidence" value="ECO:0007669"/>
    <property type="project" value="InterPro"/>
</dbReference>
<evidence type="ECO:0000256" key="7">
    <source>
        <dbReference type="ARBA" id="ARBA00023242"/>
    </source>
</evidence>
<evidence type="ECO:0000313" key="11">
    <source>
        <dbReference type="EMBL" id="OBA27364.1"/>
    </source>
</evidence>
<dbReference type="InterPro" id="IPR048392">
    <property type="entry name" value="MTR4-like_stalk"/>
</dbReference>
<dbReference type="SMART" id="SM00490">
    <property type="entry name" value="HELICc"/>
    <property type="match status" value="1"/>
</dbReference>
<evidence type="ECO:0000256" key="1">
    <source>
        <dbReference type="ARBA" id="ARBA00004123"/>
    </source>
</evidence>
<dbReference type="PROSITE" id="PS51192">
    <property type="entry name" value="HELICASE_ATP_BIND_1"/>
    <property type="match status" value="1"/>
</dbReference>
<evidence type="ECO:0000259" key="10">
    <source>
        <dbReference type="PROSITE" id="PS51194"/>
    </source>
</evidence>